<dbReference type="RefSeq" id="WP_185933864.1">
    <property type="nucleotide sequence ID" value="NZ_UYIO01000001.1"/>
</dbReference>
<evidence type="ECO:0000256" key="6">
    <source>
        <dbReference type="PIRSR" id="PIRSR604808-2"/>
    </source>
</evidence>
<feature type="site" description="Interaction with DNA substrate" evidence="7">
    <location>
        <position position="294"/>
    </location>
</feature>
<keyword evidence="6" id="KW-0464">Manganese</keyword>
<feature type="active site" description="Proton donor/acceptor" evidence="5">
    <location>
        <position position="187"/>
    </location>
</feature>
<evidence type="ECO:0000256" key="5">
    <source>
        <dbReference type="PIRSR" id="PIRSR604808-1"/>
    </source>
</evidence>
<evidence type="ECO:0000256" key="7">
    <source>
        <dbReference type="PIRSR" id="PIRSR604808-3"/>
    </source>
</evidence>
<evidence type="ECO:0000256" key="1">
    <source>
        <dbReference type="ARBA" id="ARBA00007092"/>
    </source>
</evidence>
<reference evidence="9 10" key="1">
    <citation type="submission" date="2018-11" db="EMBL/GenBank/DDBJ databases">
        <authorList>
            <consortium name="Pathogen Informatics"/>
        </authorList>
    </citation>
    <scope>NUCLEOTIDE SEQUENCE [LARGE SCALE GENOMIC DNA]</scope>
    <source>
        <strain evidence="9 10">NCTC10327</strain>
    </source>
</reference>
<dbReference type="GO" id="GO:0008311">
    <property type="term" value="F:double-stranded DNA 3'-5' DNA exonuclease activity"/>
    <property type="evidence" value="ECO:0007669"/>
    <property type="project" value="UniProtKB-EC"/>
</dbReference>
<dbReference type="InterPro" id="IPR004808">
    <property type="entry name" value="AP_endonuc_1"/>
</dbReference>
<sequence length="303" mass="32763">MKITTVNVNGLRAADRKGMGAWVQDTAPDVLLMQEVRAPREAITKIFQGSGYRVFNAISTLKGRAGVSVAVREEIPVGEVRIGLADPGETPAVVAAGHATETPATSATTNAAASTAELAATSEAPVDTGRWLEVELPECELTVVSAYLHSGVATDAAKMAAKYSHLDRVTQRLASFDQTAKILVAGDFNIVHTEADIKNWKPNHNKTAGVLDSEIAYLEDWFASGWVDVQRALLTAEGYTEKGPYTWWSQRGKAFDNDAGWRIDYHMATPALAAQARSFAIGRAESYAARWSDHAPLTVEYEL</sequence>
<feature type="binding site" evidence="6">
    <location>
        <position position="189"/>
    </location>
    <ligand>
        <name>Mg(2+)</name>
        <dbReference type="ChEBI" id="CHEBI:18420"/>
        <label>1</label>
    </ligand>
</feature>
<evidence type="ECO:0000256" key="3">
    <source>
        <dbReference type="ARBA" id="ARBA00022801"/>
    </source>
</evidence>
<dbReference type="PROSITE" id="PS51435">
    <property type="entry name" value="AP_NUCLEASE_F1_4"/>
    <property type="match status" value="1"/>
</dbReference>
<comment type="similarity">
    <text evidence="1">Belongs to the DNA repair enzymes AP/ExoA family.</text>
</comment>
<keyword evidence="2 6" id="KW-0479">Metal-binding</keyword>
<evidence type="ECO:0000256" key="2">
    <source>
        <dbReference type="ARBA" id="ARBA00022723"/>
    </source>
</evidence>
<dbReference type="GO" id="GO:0046872">
    <property type="term" value="F:metal ion binding"/>
    <property type="evidence" value="ECO:0007669"/>
    <property type="project" value="UniProtKB-KW"/>
</dbReference>
<feature type="binding site" evidence="6">
    <location>
        <position position="293"/>
    </location>
    <ligand>
        <name>Mg(2+)</name>
        <dbReference type="ChEBI" id="CHEBI:18420"/>
        <label>1</label>
    </ligand>
</feature>
<accession>A0A7Z8Y8V1</accession>
<comment type="cofactor">
    <cofactor evidence="6">
        <name>Mg(2+)</name>
        <dbReference type="ChEBI" id="CHEBI:18420"/>
    </cofactor>
    <cofactor evidence="6">
        <name>Mn(2+)</name>
        <dbReference type="ChEBI" id="CHEBI:29035"/>
    </cofactor>
    <text evidence="6">Probably binds two magnesium or manganese ions per subunit.</text>
</comment>
<protein>
    <submittedName>
        <fullName evidence="9">Exodeoxyribonuclease III</fullName>
        <ecNumber evidence="9">3.1.11.2</ecNumber>
    </submittedName>
</protein>
<feature type="binding site" evidence="6">
    <location>
        <position position="187"/>
    </location>
    <ligand>
        <name>Mg(2+)</name>
        <dbReference type="ChEBI" id="CHEBI:18420"/>
        <label>1</label>
    </ligand>
</feature>
<dbReference type="InterPro" id="IPR037493">
    <property type="entry name" value="ExoIII-like"/>
</dbReference>
<feature type="active site" description="Proton acceptor" evidence="5">
    <location>
        <position position="294"/>
    </location>
</feature>
<dbReference type="EMBL" id="UYIO01000001">
    <property type="protein sequence ID" value="VDG76098.1"/>
    <property type="molecule type" value="Genomic_DNA"/>
</dbReference>
<feature type="binding site" evidence="6">
    <location>
        <position position="35"/>
    </location>
    <ligand>
        <name>Mg(2+)</name>
        <dbReference type="ChEBI" id="CHEBI:18420"/>
        <label>1</label>
    </ligand>
</feature>
<feature type="domain" description="Endonuclease/exonuclease/phosphatase" evidence="8">
    <location>
        <begin position="5"/>
        <end position="294"/>
    </location>
</feature>
<feature type="binding site" evidence="6">
    <location>
        <position position="294"/>
    </location>
    <ligand>
        <name>Mg(2+)</name>
        <dbReference type="ChEBI" id="CHEBI:18420"/>
        <label>1</label>
    </ligand>
</feature>
<dbReference type="PANTHER" id="PTHR43250">
    <property type="entry name" value="EXODEOXYRIBONUCLEASE III"/>
    <property type="match status" value="1"/>
</dbReference>
<dbReference type="AlphaFoldDB" id="A0A7Z8Y8V1"/>
<gene>
    <name evidence="9" type="primary">xth</name>
    <name evidence="9" type="ORF">NCTC10327_00772</name>
</gene>
<evidence type="ECO:0000313" key="9">
    <source>
        <dbReference type="EMBL" id="VDG76098.1"/>
    </source>
</evidence>
<evidence type="ECO:0000259" key="8">
    <source>
        <dbReference type="Pfam" id="PF03372"/>
    </source>
</evidence>
<keyword evidence="4 6" id="KW-0460">Magnesium</keyword>
<dbReference type="Gene3D" id="3.60.10.10">
    <property type="entry name" value="Endonuclease/exonuclease/phosphatase"/>
    <property type="match status" value="1"/>
</dbReference>
<dbReference type="EC" id="3.1.11.2" evidence="9"/>
<organism evidence="9 10">
    <name type="scientific">Actinobaculum suis</name>
    <dbReference type="NCBI Taxonomy" id="1657"/>
    <lineage>
        <taxon>Bacteria</taxon>
        <taxon>Bacillati</taxon>
        <taxon>Actinomycetota</taxon>
        <taxon>Actinomycetes</taxon>
        <taxon>Actinomycetales</taxon>
        <taxon>Actinomycetaceae</taxon>
        <taxon>Actinobaculum</taxon>
    </lineage>
</organism>
<dbReference type="NCBIfam" id="TIGR00633">
    <property type="entry name" value="xth"/>
    <property type="match status" value="1"/>
</dbReference>
<evidence type="ECO:0000256" key="4">
    <source>
        <dbReference type="ARBA" id="ARBA00022842"/>
    </source>
</evidence>
<proteinExistence type="inferred from homology"/>
<comment type="caution">
    <text evidence="9">The sequence shown here is derived from an EMBL/GenBank/DDBJ whole genome shotgun (WGS) entry which is preliminary data.</text>
</comment>
<feature type="binding site" evidence="6">
    <location>
        <position position="7"/>
    </location>
    <ligand>
        <name>Mg(2+)</name>
        <dbReference type="ChEBI" id="CHEBI:18420"/>
        <label>1</label>
    </ligand>
</feature>
<dbReference type="GO" id="GO:0006281">
    <property type="term" value="P:DNA repair"/>
    <property type="evidence" value="ECO:0007669"/>
    <property type="project" value="InterPro"/>
</dbReference>
<feature type="site" description="Transition state stabilizer" evidence="7">
    <location>
        <position position="189"/>
    </location>
</feature>
<feature type="site" description="Important for catalytic activity" evidence="7">
    <location>
        <position position="264"/>
    </location>
</feature>
<keyword evidence="3 9" id="KW-0378">Hydrolase</keyword>
<dbReference type="Proteomes" id="UP000269974">
    <property type="component" value="Unassembled WGS sequence"/>
</dbReference>
<dbReference type="SUPFAM" id="SSF56219">
    <property type="entry name" value="DNase I-like"/>
    <property type="match status" value="1"/>
</dbReference>
<evidence type="ECO:0000313" key="10">
    <source>
        <dbReference type="Proteomes" id="UP000269974"/>
    </source>
</evidence>
<dbReference type="PANTHER" id="PTHR43250:SF2">
    <property type="entry name" value="EXODEOXYRIBONUCLEASE III"/>
    <property type="match status" value="1"/>
</dbReference>
<feature type="active site" evidence="5">
    <location>
        <position position="147"/>
    </location>
</feature>
<dbReference type="InterPro" id="IPR036691">
    <property type="entry name" value="Endo/exonu/phosph_ase_sf"/>
</dbReference>
<dbReference type="InterPro" id="IPR005135">
    <property type="entry name" value="Endo/exonuclease/phosphatase"/>
</dbReference>
<dbReference type="Pfam" id="PF03372">
    <property type="entry name" value="Exo_endo_phos"/>
    <property type="match status" value="1"/>
</dbReference>
<name>A0A7Z8Y8V1_9ACTO</name>